<keyword evidence="6 12" id="KW-0274">FAD</keyword>
<dbReference type="Gene3D" id="3.20.20.220">
    <property type="match status" value="1"/>
</dbReference>
<dbReference type="NCBIfam" id="TIGR00676">
    <property type="entry name" value="fadh2"/>
    <property type="match status" value="1"/>
</dbReference>
<dbReference type="PANTHER" id="PTHR45754">
    <property type="entry name" value="METHYLENETETRAHYDROFOLATE REDUCTASE"/>
    <property type="match status" value="1"/>
</dbReference>
<keyword evidence="7 12" id="KW-0560">Oxidoreductase</keyword>
<keyword evidence="8" id="KW-0520">NAD</keyword>
<keyword evidence="14" id="KW-1185">Reference proteome</keyword>
<dbReference type="EMBL" id="CAWVOH010000002">
    <property type="protein sequence ID" value="CAK8054456.1"/>
    <property type="molecule type" value="Genomic_DNA"/>
</dbReference>
<organism evidence="13 14">
    <name type="scientific">Eupransor demetentiae</name>
    <dbReference type="NCBI Taxonomy" id="3109584"/>
    <lineage>
        <taxon>Bacteria</taxon>
        <taxon>Bacillati</taxon>
        <taxon>Bacillota</taxon>
        <taxon>Bacilli</taxon>
        <taxon>Lactobacillales</taxon>
        <taxon>Lactobacillaceae</taxon>
        <taxon>Eupransor</taxon>
    </lineage>
</organism>
<sequence length="311" mass="34818">MALSELFKDKTVFSLEIFPPKTPKGRHNLIQALTGIQSIQPDFISITQSAAAGFSEQATLQLASQIQNDLNIPSVAHIPCLYHSKEEVADYLEELKAHGVENILALRGDACTDKPAVGDFRYASDLVEFIKGYGDFDVSGAAYPQKHPESDSVVSDTLYLKEKVQKGASHLITQMVFDNQDYWDFKQRLDLAGIHVPVEVGIMPCTNLKQIKRITEMSGIKLPRKFIAIMDRYADNPVAMRDAGIAYAIDQIVDLIANGVDGIHLYTMNNMENTQRIWEATHNLFQATQSSHFNANQTTQEDHYESRKVTL</sequence>
<comment type="caution">
    <text evidence="13">The sequence shown here is derived from an EMBL/GenBank/DDBJ whole genome shotgun (WGS) entry which is preliminary data.</text>
</comment>
<dbReference type="InterPro" id="IPR003171">
    <property type="entry name" value="Mehydrof_redctse-like"/>
</dbReference>
<evidence type="ECO:0000256" key="1">
    <source>
        <dbReference type="ARBA" id="ARBA00001974"/>
    </source>
</evidence>
<proteinExistence type="inferred from homology"/>
<name>A0ABM9N5I1_9LACO</name>
<dbReference type="RefSeq" id="WP_349642003.1">
    <property type="nucleotide sequence ID" value="NZ_CAWVOH010000002.1"/>
</dbReference>
<evidence type="ECO:0000256" key="7">
    <source>
        <dbReference type="ARBA" id="ARBA00023002"/>
    </source>
</evidence>
<dbReference type="Proteomes" id="UP001314241">
    <property type="component" value="Unassembled WGS sequence"/>
</dbReference>
<evidence type="ECO:0000256" key="11">
    <source>
        <dbReference type="ARBA" id="ARBA00048628"/>
    </source>
</evidence>
<accession>A0ABM9N5I1</accession>
<evidence type="ECO:0000256" key="6">
    <source>
        <dbReference type="ARBA" id="ARBA00022827"/>
    </source>
</evidence>
<dbReference type="InterPro" id="IPR004620">
    <property type="entry name" value="MTHF_reductase_bac"/>
</dbReference>
<keyword evidence="4" id="KW-0028">Amino-acid biosynthesis</keyword>
<comment type="cofactor">
    <cofactor evidence="1 12">
        <name>FAD</name>
        <dbReference type="ChEBI" id="CHEBI:57692"/>
    </cofactor>
</comment>
<dbReference type="EC" id="1.5.1.54" evidence="12"/>
<comment type="pathway">
    <text evidence="2 12">One-carbon metabolism; tetrahydrofolate interconversion.</text>
</comment>
<evidence type="ECO:0000256" key="4">
    <source>
        <dbReference type="ARBA" id="ARBA00022605"/>
    </source>
</evidence>
<gene>
    <name evidence="13" type="ORF">R54876_GBNLAHCA_01025</name>
</gene>
<comment type="similarity">
    <text evidence="3 12">Belongs to the methylenetetrahydrofolate reductase family.</text>
</comment>
<dbReference type="InterPro" id="IPR029041">
    <property type="entry name" value="FAD-linked_oxidoreductase-like"/>
</dbReference>
<evidence type="ECO:0000256" key="2">
    <source>
        <dbReference type="ARBA" id="ARBA00004777"/>
    </source>
</evidence>
<evidence type="ECO:0000256" key="9">
    <source>
        <dbReference type="ARBA" id="ARBA00023167"/>
    </source>
</evidence>
<dbReference type="GO" id="GO:0004489">
    <property type="term" value="F:methylenetetrahydrofolate reductase [NAD(P)H] activity"/>
    <property type="evidence" value="ECO:0007669"/>
    <property type="project" value="UniProtKB-EC"/>
</dbReference>
<evidence type="ECO:0000256" key="5">
    <source>
        <dbReference type="ARBA" id="ARBA00022630"/>
    </source>
</evidence>
<evidence type="ECO:0000313" key="14">
    <source>
        <dbReference type="Proteomes" id="UP001314241"/>
    </source>
</evidence>
<dbReference type="Pfam" id="PF02219">
    <property type="entry name" value="MTHFR"/>
    <property type="match status" value="1"/>
</dbReference>
<evidence type="ECO:0000256" key="3">
    <source>
        <dbReference type="ARBA" id="ARBA00006743"/>
    </source>
</evidence>
<comment type="catalytic activity">
    <reaction evidence="11">
        <text>(6S)-5-methyl-5,6,7,8-tetrahydrofolate + NAD(+) = (6R)-5,10-methylene-5,6,7,8-tetrahydrofolate + NADH + H(+)</text>
        <dbReference type="Rhea" id="RHEA:19821"/>
        <dbReference type="ChEBI" id="CHEBI:15378"/>
        <dbReference type="ChEBI" id="CHEBI:15636"/>
        <dbReference type="ChEBI" id="CHEBI:18608"/>
        <dbReference type="ChEBI" id="CHEBI:57540"/>
        <dbReference type="ChEBI" id="CHEBI:57945"/>
        <dbReference type="EC" id="1.5.1.54"/>
    </reaction>
    <physiologicalReaction direction="right-to-left" evidence="11">
        <dbReference type="Rhea" id="RHEA:19823"/>
    </physiologicalReaction>
</comment>
<evidence type="ECO:0000256" key="10">
    <source>
        <dbReference type="ARBA" id="ARBA00034478"/>
    </source>
</evidence>
<evidence type="ECO:0000256" key="8">
    <source>
        <dbReference type="ARBA" id="ARBA00023027"/>
    </source>
</evidence>
<evidence type="ECO:0000313" key="13">
    <source>
        <dbReference type="EMBL" id="CAK8054456.1"/>
    </source>
</evidence>
<comment type="pathway">
    <text evidence="10">Amino-acid biosynthesis; L-methionine biosynthesis via de novo pathway.</text>
</comment>
<dbReference type="CDD" id="cd00537">
    <property type="entry name" value="MTHFR"/>
    <property type="match status" value="1"/>
</dbReference>
<keyword evidence="9" id="KW-0486">Methionine biosynthesis</keyword>
<evidence type="ECO:0000256" key="12">
    <source>
        <dbReference type="RuleBase" id="RU003862"/>
    </source>
</evidence>
<dbReference type="PANTHER" id="PTHR45754:SF3">
    <property type="entry name" value="METHYLENETETRAHYDROFOLATE REDUCTASE (NADPH)"/>
    <property type="match status" value="1"/>
</dbReference>
<protein>
    <recommendedName>
        <fullName evidence="12">Methylenetetrahydrofolate reductase</fullName>
        <ecNumber evidence="12">1.5.1.54</ecNumber>
    </recommendedName>
</protein>
<reference evidence="13 14" key="1">
    <citation type="submission" date="2024-01" db="EMBL/GenBank/DDBJ databases">
        <authorList>
            <person name="Botero Cardona J."/>
        </authorList>
    </citation>
    <scope>NUCLEOTIDE SEQUENCE [LARGE SCALE GENOMIC DNA]</scope>
    <source>
        <strain evidence="13 14">LMG 33000</strain>
    </source>
</reference>
<dbReference type="SUPFAM" id="SSF51730">
    <property type="entry name" value="FAD-linked oxidoreductase"/>
    <property type="match status" value="1"/>
</dbReference>
<keyword evidence="5 12" id="KW-0285">Flavoprotein</keyword>